<name>A0A4R4WEV3_9ACTN</name>
<dbReference type="SUPFAM" id="SSF109854">
    <property type="entry name" value="DinB/YfiT-like putative metalloenzymes"/>
    <property type="match status" value="1"/>
</dbReference>
<dbReference type="Pfam" id="PF12867">
    <property type="entry name" value="DinB_2"/>
    <property type="match status" value="1"/>
</dbReference>
<dbReference type="Proteomes" id="UP000295172">
    <property type="component" value="Unassembled WGS sequence"/>
</dbReference>
<evidence type="ECO:0000313" key="2">
    <source>
        <dbReference type="EMBL" id="TDD17469.1"/>
    </source>
</evidence>
<comment type="caution">
    <text evidence="2">The sequence shown here is derived from an EMBL/GenBank/DDBJ whole genome shotgun (WGS) entry which is preliminary data.</text>
</comment>
<dbReference type="EMBL" id="SMKR01000153">
    <property type="protein sequence ID" value="TDD17469.1"/>
    <property type="molecule type" value="Genomic_DNA"/>
</dbReference>
<dbReference type="InterPro" id="IPR024775">
    <property type="entry name" value="DinB-like"/>
</dbReference>
<dbReference type="OrthoDB" id="3542438at2"/>
<feature type="domain" description="DinB-like" evidence="1">
    <location>
        <begin position="96"/>
        <end position="240"/>
    </location>
</feature>
<proteinExistence type="predicted"/>
<gene>
    <name evidence="2" type="ORF">E1218_27930</name>
</gene>
<keyword evidence="3" id="KW-1185">Reference proteome</keyword>
<evidence type="ECO:0000313" key="3">
    <source>
        <dbReference type="Proteomes" id="UP000295172"/>
    </source>
</evidence>
<dbReference type="AlphaFoldDB" id="A0A4R4WEV3"/>
<accession>A0A4R4WEV3</accession>
<dbReference type="Gene3D" id="1.20.120.450">
    <property type="entry name" value="dinb family like domain"/>
    <property type="match status" value="1"/>
</dbReference>
<dbReference type="SUPFAM" id="SSF141571">
    <property type="entry name" value="Pentapeptide repeat-like"/>
    <property type="match status" value="1"/>
</dbReference>
<reference evidence="2 3" key="1">
    <citation type="submission" date="2019-02" db="EMBL/GenBank/DDBJ databases">
        <title>Draft genome sequences of novel Actinobacteria.</title>
        <authorList>
            <person name="Sahin N."/>
            <person name="Ay H."/>
            <person name="Saygin H."/>
        </authorList>
    </citation>
    <scope>NUCLEOTIDE SEQUENCE [LARGE SCALE GENOMIC DNA]</scope>
    <source>
        <strain evidence="2 3">16K104</strain>
    </source>
</reference>
<evidence type="ECO:0000259" key="1">
    <source>
        <dbReference type="Pfam" id="PF12867"/>
    </source>
</evidence>
<protein>
    <submittedName>
        <fullName evidence="2">DUF664 domain-containing protein</fullName>
    </submittedName>
</protein>
<dbReference type="Gene3D" id="2.160.20.80">
    <property type="entry name" value="E3 ubiquitin-protein ligase SopA"/>
    <property type="match status" value="1"/>
</dbReference>
<dbReference type="InterPro" id="IPR034660">
    <property type="entry name" value="DinB/YfiT-like"/>
</dbReference>
<sequence>MDRLSGKRLEQLDLRAALMRDVDLRDARFERVVLTGTRMRGVELGHVTIDGDIEDLVINGVDVAPFVYAELDRRYPDRAKMRPTDPAGFRSAWDILERLWDGTVRRARVLRPEQLHERVDGEWSFIETLRHLVFATDAWVGRVILGDPRPWDALDLPFDGMADVPGVPRDRTVRPSLDEVLALRNDRMAMVRRLVDNLTVDRLDARTTPVPEPAWPDSISYAVRDCLLIVLNEEWQHRLYAERDLDALES</sequence>
<organism evidence="2 3">
    <name type="scientific">Kribbella turkmenica</name>
    <dbReference type="NCBI Taxonomy" id="2530375"/>
    <lineage>
        <taxon>Bacteria</taxon>
        <taxon>Bacillati</taxon>
        <taxon>Actinomycetota</taxon>
        <taxon>Actinomycetes</taxon>
        <taxon>Propionibacteriales</taxon>
        <taxon>Kribbellaceae</taxon>
        <taxon>Kribbella</taxon>
    </lineage>
</organism>